<name>A0A9P0J5W4_APHGO</name>
<dbReference type="Proteomes" id="UP001154329">
    <property type="component" value="Chromosome 3"/>
</dbReference>
<proteinExistence type="predicted"/>
<gene>
    <name evidence="2" type="ORF">APHIGO_LOCUS7813</name>
</gene>
<reference evidence="2" key="2">
    <citation type="submission" date="2022-10" db="EMBL/GenBank/DDBJ databases">
        <authorList>
            <consortium name="ENA_rothamsted_submissions"/>
            <consortium name="culmorum"/>
            <person name="King R."/>
        </authorList>
    </citation>
    <scope>NUCLEOTIDE SEQUENCE</scope>
</reference>
<dbReference type="AlphaFoldDB" id="A0A9P0J5W4"/>
<reference evidence="2" key="1">
    <citation type="submission" date="2022-02" db="EMBL/GenBank/DDBJ databases">
        <authorList>
            <person name="King R."/>
        </authorList>
    </citation>
    <scope>NUCLEOTIDE SEQUENCE</scope>
</reference>
<evidence type="ECO:0000256" key="1">
    <source>
        <dbReference type="SAM" id="MobiDB-lite"/>
    </source>
</evidence>
<protein>
    <submittedName>
        <fullName evidence="2">Uncharacterized protein</fullName>
    </submittedName>
</protein>
<sequence>MTEESDNADKPLTMKLDDQVPPAIHEIQLLLPADEQKTDGDGAEAGDGEQKPLAVSDGGAGCAPEKEKYGPWPGKKFCTSDQAAGVNGMPRCTQPRSDDNPVDGDGWNSDEENDESGCNSCAWSCWVCVYSVLSCCAHPCK</sequence>
<feature type="region of interest" description="Disordered" evidence="1">
    <location>
        <begin position="1"/>
        <end position="68"/>
    </location>
</feature>
<dbReference type="EMBL" id="OU899036">
    <property type="protein sequence ID" value="CAH1731011.1"/>
    <property type="molecule type" value="Genomic_DNA"/>
</dbReference>
<keyword evidence="3" id="KW-1185">Reference proteome</keyword>
<evidence type="ECO:0000313" key="3">
    <source>
        <dbReference type="Proteomes" id="UP001154329"/>
    </source>
</evidence>
<accession>A0A9P0J5W4</accession>
<evidence type="ECO:0000313" key="2">
    <source>
        <dbReference type="EMBL" id="CAH1731011.1"/>
    </source>
</evidence>
<feature type="region of interest" description="Disordered" evidence="1">
    <location>
        <begin position="87"/>
        <end position="116"/>
    </location>
</feature>
<organism evidence="2 3">
    <name type="scientific">Aphis gossypii</name>
    <name type="common">Cotton aphid</name>
    <dbReference type="NCBI Taxonomy" id="80765"/>
    <lineage>
        <taxon>Eukaryota</taxon>
        <taxon>Metazoa</taxon>
        <taxon>Ecdysozoa</taxon>
        <taxon>Arthropoda</taxon>
        <taxon>Hexapoda</taxon>
        <taxon>Insecta</taxon>
        <taxon>Pterygota</taxon>
        <taxon>Neoptera</taxon>
        <taxon>Paraneoptera</taxon>
        <taxon>Hemiptera</taxon>
        <taxon>Sternorrhyncha</taxon>
        <taxon>Aphidomorpha</taxon>
        <taxon>Aphidoidea</taxon>
        <taxon>Aphididae</taxon>
        <taxon>Aphidini</taxon>
        <taxon>Aphis</taxon>
        <taxon>Aphis</taxon>
    </lineage>
</organism>